<proteinExistence type="predicted"/>
<dbReference type="EMBL" id="AJIL01000130">
    <property type="protein sequence ID" value="KNE93761.1"/>
    <property type="molecule type" value="Genomic_DNA"/>
</dbReference>
<keyword evidence="1" id="KW-0732">Signal</keyword>
<keyword evidence="3" id="KW-1185">Reference proteome</keyword>
<feature type="chain" id="PRO_5005549375" evidence="1">
    <location>
        <begin position="19"/>
        <end position="117"/>
    </location>
</feature>
<organism evidence="2 3">
    <name type="scientific">Puccinia striiformis f. sp. tritici PST-78</name>
    <dbReference type="NCBI Taxonomy" id="1165861"/>
    <lineage>
        <taxon>Eukaryota</taxon>
        <taxon>Fungi</taxon>
        <taxon>Dikarya</taxon>
        <taxon>Basidiomycota</taxon>
        <taxon>Pucciniomycotina</taxon>
        <taxon>Pucciniomycetes</taxon>
        <taxon>Pucciniales</taxon>
        <taxon>Pucciniaceae</taxon>
        <taxon>Puccinia</taxon>
    </lineage>
</organism>
<reference evidence="3" key="1">
    <citation type="submission" date="2014-03" db="EMBL/GenBank/DDBJ databases">
        <title>The Genome Sequence of Puccinia striiformis f. sp. tritici PST-78.</title>
        <authorList>
            <consortium name="The Broad Institute Genome Sequencing Platform"/>
            <person name="Cuomo C."/>
            <person name="Hulbert S."/>
            <person name="Chen X."/>
            <person name="Walker B."/>
            <person name="Young S.K."/>
            <person name="Zeng Q."/>
            <person name="Gargeya S."/>
            <person name="Fitzgerald M."/>
            <person name="Haas B."/>
            <person name="Abouelleil A."/>
            <person name="Alvarado L."/>
            <person name="Arachchi H.M."/>
            <person name="Berlin A.M."/>
            <person name="Chapman S.B."/>
            <person name="Goldberg J."/>
            <person name="Griggs A."/>
            <person name="Gujja S."/>
            <person name="Hansen M."/>
            <person name="Howarth C."/>
            <person name="Imamovic A."/>
            <person name="Larimer J."/>
            <person name="McCowan C."/>
            <person name="Montmayeur A."/>
            <person name="Murphy C."/>
            <person name="Neiman D."/>
            <person name="Pearson M."/>
            <person name="Priest M."/>
            <person name="Roberts A."/>
            <person name="Saif S."/>
            <person name="Shea T."/>
            <person name="Sisk P."/>
            <person name="Sykes S."/>
            <person name="Wortman J."/>
            <person name="Nusbaum C."/>
            <person name="Birren B."/>
        </authorList>
    </citation>
    <scope>NUCLEOTIDE SEQUENCE [LARGE SCALE GENOMIC DNA]</scope>
    <source>
        <strain evidence="3">race PST-78</strain>
    </source>
</reference>
<evidence type="ECO:0000313" key="2">
    <source>
        <dbReference type="EMBL" id="KNE93761.1"/>
    </source>
</evidence>
<feature type="signal peptide" evidence="1">
    <location>
        <begin position="1"/>
        <end position="18"/>
    </location>
</feature>
<comment type="caution">
    <text evidence="2">The sequence shown here is derived from an EMBL/GenBank/DDBJ whole genome shotgun (WGS) entry which is preliminary data.</text>
</comment>
<name>A0A0L0V3K4_9BASI</name>
<dbReference type="STRING" id="1165861.A0A0L0V3K4"/>
<dbReference type="Proteomes" id="UP000054564">
    <property type="component" value="Unassembled WGS sequence"/>
</dbReference>
<protein>
    <submittedName>
        <fullName evidence="2">Uncharacterized protein</fullName>
    </submittedName>
</protein>
<dbReference type="AlphaFoldDB" id="A0A0L0V3K4"/>
<accession>A0A0L0V3K4</accession>
<evidence type="ECO:0000256" key="1">
    <source>
        <dbReference type="SAM" id="SignalP"/>
    </source>
</evidence>
<sequence length="117" mass="13122">MWILTLLLDFHIPLEGIALGPVPASRGFPRFPTPRYTSNNYQPYYIPSPPTTPPKNHNVVQLDGISAPLTLSFDSRPIPQPQLLSLTEDPLQHLPIKSDLCREVRANYIAQHRATGN</sequence>
<evidence type="ECO:0000313" key="3">
    <source>
        <dbReference type="Proteomes" id="UP000054564"/>
    </source>
</evidence>
<gene>
    <name evidence="2" type="ORF">PSTG_12864</name>
</gene>